<evidence type="ECO:0000313" key="2">
    <source>
        <dbReference type="EMBL" id="TPG66089.1"/>
    </source>
</evidence>
<dbReference type="SUPFAM" id="SSF110849">
    <property type="entry name" value="ParB/Sulfiredoxin"/>
    <property type="match status" value="1"/>
</dbReference>
<gene>
    <name evidence="2" type="ORF">EAH73_12020</name>
</gene>
<dbReference type="Proteomes" id="UP000317646">
    <property type="component" value="Unassembled WGS sequence"/>
</dbReference>
<keyword evidence="3" id="KW-1185">Reference proteome</keyword>
<comment type="caution">
    <text evidence="2">The sequence shown here is derived from an EMBL/GenBank/DDBJ whole genome shotgun (WGS) entry which is preliminary data.</text>
</comment>
<dbReference type="Gene3D" id="3.90.1530.10">
    <property type="entry name" value="Conserved hypothetical protein from pyrococcus furiosus pfu- 392566-001, ParB domain"/>
    <property type="match status" value="1"/>
</dbReference>
<name>A0A502GV30_9BACT</name>
<evidence type="ECO:0000256" key="1">
    <source>
        <dbReference type="SAM" id="MobiDB-lite"/>
    </source>
</evidence>
<proteinExistence type="predicted"/>
<sequence>MGARWPRTPPGPAGARTPRRTTSFNHAEGPRLQPRPFTFSHPLTPKSMATTAIRPAKRAHRATKHLKPAPAPLDPTPRPTEAVQHTTNYGAFRSITSNREVDETHVKRLMESIRKENLLHLRPLDVTADFGVIDGQHRLEAAERLGVPVYYQMGQLNQGHIAVLNSVSKHWNSLDYLNFFTLEGHEEYKKVSAFVSKHPKIPFSATLCLLSESSRGNLPTFKAGGFRVSRAENAHSVATYCADFAERFPHFKFAFTDTFVKGLDMVVRSGQYSHERMLRKIDLQPRMLVRCPSVLEYVKLLEELNNYNAAPAQRVRFR</sequence>
<dbReference type="EMBL" id="RCYZ01000004">
    <property type="protein sequence ID" value="TPG66089.1"/>
    <property type="molecule type" value="Genomic_DNA"/>
</dbReference>
<evidence type="ECO:0000313" key="3">
    <source>
        <dbReference type="Proteomes" id="UP000317646"/>
    </source>
</evidence>
<dbReference type="AlphaFoldDB" id="A0A502GV30"/>
<accession>A0A502GV30</accession>
<protein>
    <submittedName>
        <fullName evidence="2">Uncharacterized protein</fullName>
    </submittedName>
</protein>
<organism evidence="2 3">
    <name type="scientific">Hymenobacter nivis</name>
    <dbReference type="NCBI Taxonomy" id="1850093"/>
    <lineage>
        <taxon>Bacteria</taxon>
        <taxon>Pseudomonadati</taxon>
        <taxon>Bacteroidota</taxon>
        <taxon>Cytophagia</taxon>
        <taxon>Cytophagales</taxon>
        <taxon>Hymenobacteraceae</taxon>
        <taxon>Hymenobacter</taxon>
    </lineage>
</organism>
<reference evidence="2 3" key="1">
    <citation type="journal article" date="2019" name="Environ. Microbiol.">
        <title>Species interactions and distinct microbial communities in high Arctic permafrost affected cryosols are associated with the CH4 and CO2 gas fluxes.</title>
        <authorList>
            <person name="Altshuler I."/>
            <person name="Hamel J."/>
            <person name="Turney S."/>
            <person name="Magnuson E."/>
            <person name="Levesque R."/>
            <person name="Greer C."/>
            <person name="Whyte L.G."/>
        </authorList>
    </citation>
    <scope>NUCLEOTIDE SEQUENCE [LARGE SCALE GENOMIC DNA]</scope>
    <source>
        <strain evidence="2 3">S9.2P</strain>
    </source>
</reference>
<feature type="compositionally biased region" description="Low complexity" evidence="1">
    <location>
        <begin position="13"/>
        <end position="22"/>
    </location>
</feature>
<dbReference type="InterPro" id="IPR036086">
    <property type="entry name" value="ParB/Sulfiredoxin_sf"/>
</dbReference>
<feature type="region of interest" description="Disordered" evidence="1">
    <location>
        <begin position="1"/>
        <end position="45"/>
    </location>
</feature>